<protein>
    <recommendedName>
        <fullName evidence="6">Aspartyl/glutamyl-tRNA(Asn/Gln) amidotransferase subunit C</fullName>
        <shortName evidence="6">Asp/Glu-ADT subunit C</shortName>
        <ecNumber evidence="6">6.3.5.-</ecNumber>
    </recommendedName>
</protein>
<comment type="function">
    <text evidence="3 6">Allows the formation of correctly charged Asn-tRNA(Asn) or Gln-tRNA(Gln) through the transamidation of misacylated Asp-tRNA(Asn) or Glu-tRNA(Gln) in organisms which lack either or both of asparaginyl-tRNA or glutaminyl-tRNA synthetases. The reaction takes place in the presence of glutamine and ATP through an activated phospho-Asp-tRNA(Asn) or phospho-Glu-tRNA(Gln).</text>
</comment>
<sequence>MAKQIIDDTVMENIEILAKLALTCEEREKAREKMQEMLDYIDKLNELNTEETEPLAHTFPVENVFREDVVTNGNSRDAMLANAPKSKDGQYQVPKTVQ</sequence>
<name>A0ABQ0C3H6_9FIRM</name>
<reference evidence="8 9" key="1">
    <citation type="submission" date="2024-04" db="EMBL/GenBank/DDBJ databases">
        <title>Defined microbial consortia suppress multidrug-resistant proinflammatory Enterobacteriaceae via ecological control.</title>
        <authorList>
            <person name="Furuichi M."/>
            <person name="Kawaguchi T."/>
            <person name="Pust M."/>
            <person name="Yasuma K."/>
            <person name="Plichta D."/>
            <person name="Hasegawa N."/>
            <person name="Ohya T."/>
            <person name="Bhattarai S."/>
            <person name="Sasajima S."/>
            <person name="Aoto Y."/>
            <person name="Tuganbaev T."/>
            <person name="Yaginuma M."/>
            <person name="Ueda M."/>
            <person name="Okahashi N."/>
            <person name="Amafuji K."/>
            <person name="Kiridooshi Y."/>
            <person name="Sugita K."/>
            <person name="Strazar M."/>
            <person name="Skelly A."/>
            <person name="Suda W."/>
            <person name="Hattori M."/>
            <person name="Nakamoto N."/>
            <person name="Caballero S."/>
            <person name="Norman J."/>
            <person name="Olle B."/>
            <person name="Tanoue T."/>
            <person name="Arita M."/>
            <person name="Bucci V."/>
            <person name="Atarashi K."/>
            <person name="Xavier R."/>
            <person name="Honda K."/>
        </authorList>
    </citation>
    <scope>NUCLEOTIDE SEQUENCE [LARGE SCALE GENOMIC DNA]</scope>
    <source>
        <strain evidence="9">k34-0107-D12</strain>
    </source>
</reference>
<dbReference type="Proteomes" id="UP001600941">
    <property type="component" value="Unassembled WGS sequence"/>
</dbReference>
<dbReference type="Pfam" id="PF02686">
    <property type="entry name" value="GatC"/>
    <property type="match status" value="1"/>
</dbReference>
<keyword evidence="6" id="KW-0547">Nucleotide-binding</keyword>
<keyword evidence="6" id="KW-0067">ATP-binding</keyword>
<comment type="subunit">
    <text evidence="2 6">Heterotrimer of A, B and C subunits.</text>
</comment>
<dbReference type="HAMAP" id="MF_00122">
    <property type="entry name" value="GatC"/>
    <property type="match status" value="1"/>
</dbReference>
<dbReference type="RefSeq" id="WP_033140675.1">
    <property type="nucleotide sequence ID" value="NZ_BAABZQ010000001.1"/>
</dbReference>
<evidence type="ECO:0000313" key="9">
    <source>
        <dbReference type="Proteomes" id="UP001600941"/>
    </source>
</evidence>
<dbReference type="PANTHER" id="PTHR15004">
    <property type="entry name" value="GLUTAMYL-TRNA(GLN) AMIDOTRANSFERASE SUBUNIT C, MITOCHONDRIAL"/>
    <property type="match status" value="1"/>
</dbReference>
<comment type="similarity">
    <text evidence="1 6">Belongs to the GatC family.</text>
</comment>
<evidence type="ECO:0000256" key="7">
    <source>
        <dbReference type="SAM" id="MobiDB-lite"/>
    </source>
</evidence>
<dbReference type="EC" id="6.3.5.-" evidence="6"/>
<feature type="region of interest" description="Disordered" evidence="7">
    <location>
        <begin position="75"/>
        <end position="98"/>
    </location>
</feature>
<comment type="caution">
    <text evidence="8">The sequence shown here is derived from an EMBL/GenBank/DDBJ whole genome shotgun (WGS) entry which is preliminary data.</text>
</comment>
<evidence type="ECO:0000313" key="8">
    <source>
        <dbReference type="EMBL" id="GAA6503341.1"/>
    </source>
</evidence>
<evidence type="ECO:0000256" key="4">
    <source>
        <dbReference type="ARBA" id="ARBA00047380"/>
    </source>
</evidence>
<comment type="catalytic activity">
    <reaction evidence="5 6">
        <text>L-glutamyl-tRNA(Gln) + L-glutamine + ATP + H2O = L-glutaminyl-tRNA(Gln) + L-glutamate + ADP + phosphate + H(+)</text>
        <dbReference type="Rhea" id="RHEA:17521"/>
        <dbReference type="Rhea" id="RHEA-COMP:9681"/>
        <dbReference type="Rhea" id="RHEA-COMP:9684"/>
        <dbReference type="ChEBI" id="CHEBI:15377"/>
        <dbReference type="ChEBI" id="CHEBI:15378"/>
        <dbReference type="ChEBI" id="CHEBI:29985"/>
        <dbReference type="ChEBI" id="CHEBI:30616"/>
        <dbReference type="ChEBI" id="CHEBI:43474"/>
        <dbReference type="ChEBI" id="CHEBI:58359"/>
        <dbReference type="ChEBI" id="CHEBI:78520"/>
        <dbReference type="ChEBI" id="CHEBI:78521"/>
        <dbReference type="ChEBI" id="CHEBI:456216"/>
    </reaction>
</comment>
<comment type="catalytic activity">
    <reaction evidence="4 6">
        <text>L-aspartyl-tRNA(Asn) + L-glutamine + ATP + H2O = L-asparaginyl-tRNA(Asn) + L-glutamate + ADP + phosphate + 2 H(+)</text>
        <dbReference type="Rhea" id="RHEA:14513"/>
        <dbReference type="Rhea" id="RHEA-COMP:9674"/>
        <dbReference type="Rhea" id="RHEA-COMP:9677"/>
        <dbReference type="ChEBI" id="CHEBI:15377"/>
        <dbReference type="ChEBI" id="CHEBI:15378"/>
        <dbReference type="ChEBI" id="CHEBI:29985"/>
        <dbReference type="ChEBI" id="CHEBI:30616"/>
        <dbReference type="ChEBI" id="CHEBI:43474"/>
        <dbReference type="ChEBI" id="CHEBI:58359"/>
        <dbReference type="ChEBI" id="CHEBI:78515"/>
        <dbReference type="ChEBI" id="CHEBI:78516"/>
        <dbReference type="ChEBI" id="CHEBI:456216"/>
    </reaction>
</comment>
<evidence type="ECO:0000256" key="5">
    <source>
        <dbReference type="ARBA" id="ARBA00047913"/>
    </source>
</evidence>
<keyword evidence="6" id="KW-0436">Ligase</keyword>
<keyword evidence="6" id="KW-0648">Protein biosynthesis</keyword>
<gene>
    <name evidence="6 8" type="primary">gatC</name>
    <name evidence="8" type="ORF">K340107D12_61570</name>
</gene>
<dbReference type="InterPro" id="IPR003837">
    <property type="entry name" value="GatC"/>
</dbReference>
<dbReference type="NCBIfam" id="TIGR00135">
    <property type="entry name" value="gatC"/>
    <property type="match status" value="1"/>
</dbReference>
<dbReference type="Gene3D" id="1.10.20.60">
    <property type="entry name" value="Glu-tRNAGln amidotransferase C subunit, N-terminal domain"/>
    <property type="match status" value="1"/>
</dbReference>
<dbReference type="SUPFAM" id="SSF141000">
    <property type="entry name" value="Glu-tRNAGln amidotransferase C subunit"/>
    <property type="match status" value="1"/>
</dbReference>
<keyword evidence="9" id="KW-1185">Reference proteome</keyword>
<evidence type="ECO:0000256" key="6">
    <source>
        <dbReference type="HAMAP-Rule" id="MF_00122"/>
    </source>
</evidence>
<evidence type="ECO:0000256" key="2">
    <source>
        <dbReference type="ARBA" id="ARBA00011123"/>
    </source>
</evidence>
<proteinExistence type="inferred from homology"/>
<dbReference type="EMBL" id="BAABZQ010000001">
    <property type="protein sequence ID" value="GAA6503341.1"/>
    <property type="molecule type" value="Genomic_DNA"/>
</dbReference>
<evidence type="ECO:0000256" key="1">
    <source>
        <dbReference type="ARBA" id="ARBA00010757"/>
    </source>
</evidence>
<evidence type="ECO:0000256" key="3">
    <source>
        <dbReference type="ARBA" id="ARBA00024799"/>
    </source>
</evidence>
<accession>A0ABQ0C3H6</accession>
<organism evidence="8 9">
    <name type="scientific">Blautia parvula</name>
    <dbReference type="NCBI Taxonomy" id="2877527"/>
    <lineage>
        <taxon>Bacteria</taxon>
        <taxon>Bacillati</taxon>
        <taxon>Bacillota</taxon>
        <taxon>Clostridia</taxon>
        <taxon>Lachnospirales</taxon>
        <taxon>Lachnospiraceae</taxon>
        <taxon>Blautia</taxon>
    </lineage>
</organism>
<dbReference type="PANTHER" id="PTHR15004:SF0">
    <property type="entry name" value="GLUTAMYL-TRNA(GLN) AMIDOTRANSFERASE SUBUNIT C, MITOCHONDRIAL"/>
    <property type="match status" value="1"/>
</dbReference>
<dbReference type="InterPro" id="IPR036113">
    <property type="entry name" value="Asp/Glu-ADT_sf_sub_c"/>
</dbReference>